<evidence type="ECO:0000256" key="3">
    <source>
        <dbReference type="ARBA" id="ARBA00022691"/>
    </source>
</evidence>
<organism evidence="6 7">
    <name type="scientific">Neisseria subflava NJ9703</name>
    <dbReference type="NCBI Taxonomy" id="546268"/>
    <lineage>
        <taxon>Bacteria</taxon>
        <taxon>Pseudomonadati</taxon>
        <taxon>Pseudomonadota</taxon>
        <taxon>Betaproteobacteria</taxon>
        <taxon>Neisseriales</taxon>
        <taxon>Neisseriaceae</taxon>
        <taxon>Neisseria</taxon>
    </lineage>
</organism>
<dbReference type="InterPro" id="IPR016461">
    <property type="entry name" value="COMT-like"/>
</dbReference>
<evidence type="ECO:0000313" key="7">
    <source>
        <dbReference type="Proteomes" id="UP000004621"/>
    </source>
</evidence>
<dbReference type="SUPFAM" id="SSF53335">
    <property type="entry name" value="S-adenosyl-L-methionine-dependent methyltransferases"/>
    <property type="match status" value="1"/>
</dbReference>
<keyword evidence="2" id="KW-0808">Transferase</keyword>
<reference evidence="6 7" key="1">
    <citation type="submission" date="2010-01" db="EMBL/GenBank/DDBJ databases">
        <authorList>
            <person name="Weinstock G."/>
            <person name="Sodergren E."/>
            <person name="Clifton S."/>
            <person name="Fulton L."/>
            <person name="Fulton B."/>
            <person name="Courtney L."/>
            <person name="Fronick C."/>
            <person name="Harrison M."/>
            <person name="Strong C."/>
            <person name="Farmer C."/>
            <person name="Delahaunty K."/>
            <person name="Markovic C."/>
            <person name="Hall O."/>
            <person name="Minx P."/>
            <person name="Tomlinson C."/>
            <person name="Mitreva M."/>
            <person name="Nelson J."/>
            <person name="Hou S."/>
            <person name="Wollam A."/>
            <person name="Pepin K.H."/>
            <person name="Johnson M."/>
            <person name="Bhonagiri V."/>
            <person name="Nash W.E."/>
            <person name="Warren W."/>
            <person name="Chinwalla A."/>
            <person name="Mardis E.R."/>
            <person name="Wilson R.K."/>
        </authorList>
    </citation>
    <scope>NUCLEOTIDE SEQUENCE [LARGE SCALE GENOMIC DNA]</scope>
    <source>
        <strain evidence="6 7">NJ9703</strain>
    </source>
</reference>
<dbReference type="PANTHER" id="PTHR43712:SF2">
    <property type="entry name" value="O-METHYLTRANSFERASE CICE"/>
    <property type="match status" value="1"/>
</dbReference>
<dbReference type="PANTHER" id="PTHR43712">
    <property type="entry name" value="PUTATIVE (AFU_ORTHOLOGUE AFUA_4G14580)-RELATED"/>
    <property type="match status" value="1"/>
</dbReference>
<feature type="domain" description="BVU-1015-like N-terminal dimerisation-like" evidence="5">
    <location>
        <begin position="22"/>
        <end position="93"/>
    </location>
</feature>
<sequence length="362" mass="40617">MQLFPALEQRYSHEHQSAGEAQRLAQEIAFAPIVFQVSRLMVKFGILDLLNDHPDGLTQAEIAEKAKISNYAAQVLLEASLSIGTVLTRDNRYFISKAGWFVLKDKMARVNMDFTQEICYLGMFDLEKTLQTGKPEGLKVFGDWPTIYEGLSSLPSVAQEKWFAFDHYYSDNSFAEALNTVFAKPVKKLLDVGGNTGRWAEQCVNHNAKVEVTIMDLPQQIGLMREATKGKNGADRIHAHPANLLDPEIPFPTGFDAIWMSQFLDCFTEEQATSILQRAAASMSENTSLYIMEPFWDRQRYETAAYCLTMTSLYFTAMANGNSKIFHSEDLIRCVEKAGLKVAEISDGIGRGHSILRCVKAV</sequence>
<dbReference type="PROSITE" id="PS51683">
    <property type="entry name" value="SAM_OMT_II"/>
    <property type="match status" value="1"/>
</dbReference>
<dbReference type="PIRSF" id="PIRSF005739">
    <property type="entry name" value="O-mtase"/>
    <property type="match status" value="1"/>
</dbReference>
<protein>
    <submittedName>
        <fullName evidence="6">Methyltransferase domain protein</fullName>
    </submittedName>
</protein>
<dbReference type="RefSeq" id="WP_004519935.1">
    <property type="nucleotide sequence ID" value="NZ_ACEO02000005.1"/>
</dbReference>
<dbReference type="InterPro" id="IPR001077">
    <property type="entry name" value="COMT_C"/>
</dbReference>
<evidence type="ECO:0000256" key="1">
    <source>
        <dbReference type="ARBA" id="ARBA00022603"/>
    </source>
</evidence>
<dbReference type="InterPro" id="IPR036390">
    <property type="entry name" value="WH_DNA-bd_sf"/>
</dbReference>
<dbReference type="Gene3D" id="1.20.58.1390">
    <property type="match status" value="1"/>
</dbReference>
<dbReference type="GO" id="GO:0032259">
    <property type="term" value="P:methylation"/>
    <property type="evidence" value="ECO:0007669"/>
    <property type="project" value="UniProtKB-KW"/>
</dbReference>
<evidence type="ECO:0000259" key="4">
    <source>
        <dbReference type="Pfam" id="PF00891"/>
    </source>
</evidence>
<dbReference type="EMBL" id="ACEO02000005">
    <property type="protein sequence ID" value="EFC52200.1"/>
    <property type="molecule type" value="Genomic_DNA"/>
</dbReference>
<dbReference type="InterPro" id="IPR029063">
    <property type="entry name" value="SAM-dependent_MTases_sf"/>
</dbReference>
<dbReference type="SUPFAM" id="SSF46785">
    <property type="entry name" value="Winged helix' DNA-binding domain"/>
    <property type="match status" value="1"/>
</dbReference>
<dbReference type="GO" id="GO:0008171">
    <property type="term" value="F:O-methyltransferase activity"/>
    <property type="evidence" value="ECO:0007669"/>
    <property type="project" value="InterPro"/>
</dbReference>
<dbReference type="Pfam" id="PF21212">
    <property type="entry name" value="Dimerisation2-like_dom"/>
    <property type="match status" value="1"/>
</dbReference>
<evidence type="ECO:0000313" key="6">
    <source>
        <dbReference type="EMBL" id="EFC52200.1"/>
    </source>
</evidence>
<comment type="caution">
    <text evidence="6">The sequence shown here is derived from an EMBL/GenBank/DDBJ whole genome shotgun (WGS) entry which is preliminary data.</text>
</comment>
<dbReference type="AlphaFoldDB" id="A0A9W5IR50"/>
<keyword evidence="1 6" id="KW-0489">Methyltransferase</keyword>
<name>A0A9W5IR50_NEISU</name>
<dbReference type="Gene3D" id="3.40.50.150">
    <property type="entry name" value="Vaccinia Virus protein VP39"/>
    <property type="match status" value="1"/>
</dbReference>
<evidence type="ECO:0000259" key="5">
    <source>
        <dbReference type="Pfam" id="PF21212"/>
    </source>
</evidence>
<keyword evidence="3" id="KW-0949">S-adenosyl-L-methionine</keyword>
<feature type="domain" description="O-methyltransferase C-terminal" evidence="4">
    <location>
        <begin position="176"/>
        <end position="324"/>
    </location>
</feature>
<dbReference type="Proteomes" id="UP000004621">
    <property type="component" value="Unassembled WGS sequence"/>
</dbReference>
<dbReference type="InterPro" id="IPR049480">
    <property type="entry name" value="BVU_1015-like_N"/>
</dbReference>
<evidence type="ECO:0000256" key="2">
    <source>
        <dbReference type="ARBA" id="ARBA00022679"/>
    </source>
</evidence>
<accession>A0A9W5IR50</accession>
<dbReference type="InterPro" id="IPR036388">
    <property type="entry name" value="WH-like_DNA-bd_sf"/>
</dbReference>
<dbReference type="Gene3D" id="1.10.10.10">
    <property type="entry name" value="Winged helix-like DNA-binding domain superfamily/Winged helix DNA-binding domain"/>
    <property type="match status" value="1"/>
</dbReference>
<gene>
    <name evidence="6" type="ORF">NEISUBOT_04302</name>
</gene>
<proteinExistence type="predicted"/>
<dbReference type="Pfam" id="PF00891">
    <property type="entry name" value="Methyltransf_2"/>
    <property type="match status" value="1"/>
</dbReference>